<dbReference type="eggNOG" id="COG3703">
    <property type="taxonomic scope" value="Bacteria"/>
</dbReference>
<dbReference type="GO" id="GO:0005737">
    <property type="term" value="C:cytoplasm"/>
    <property type="evidence" value="ECO:0007669"/>
    <property type="project" value="TreeGrafter"/>
</dbReference>
<accession>K2N0N6</accession>
<evidence type="ECO:0000256" key="2">
    <source>
        <dbReference type="ARBA" id="ARBA00023239"/>
    </source>
</evidence>
<dbReference type="AlphaFoldDB" id="K2N0N6"/>
<dbReference type="STRING" id="391937.NA2_16173"/>
<dbReference type="Gene3D" id="3.10.490.10">
    <property type="entry name" value="Gamma-glutamyl cyclotransferase-like"/>
    <property type="match status" value="1"/>
</dbReference>
<dbReference type="InterPro" id="IPR036568">
    <property type="entry name" value="GGCT-like_sf"/>
</dbReference>
<dbReference type="GO" id="GO:0006751">
    <property type="term" value="P:glutathione catabolic process"/>
    <property type="evidence" value="ECO:0007669"/>
    <property type="project" value="InterPro"/>
</dbReference>
<dbReference type="Proteomes" id="UP000006786">
    <property type="component" value="Unassembled WGS sequence"/>
</dbReference>
<keyword evidence="2" id="KW-0456">Lyase</keyword>
<name>K2N0N6_9HYPH</name>
<reference evidence="3 4" key="1">
    <citation type="journal article" date="2012" name="J. Bacteriol.">
        <title>Genome Sequence of Nitratireductor pacificus Type Strain pht-3B.</title>
        <authorList>
            <person name="Lai Q."/>
            <person name="Li G."/>
            <person name="Shao Z."/>
        </authorList>
    </citation>
    <scope>NUCLEOTIDE SEQUENCE [LARGE SCALE GENOMIC DNA]</scope>
    <source>
        <strain evidence="4">pht-3B</strain>
    </source>
</reference>
<dbReference type="CDD" id="cd06661">
    <property type="entry name" value="GGCT_like"/>
    <property type="match status" value="1"/>
</dbReference>
<gene>
    <name evidence="3" type="ORF">NA2_16173</name>
</gene>
<comment type="caution">
    <text evidence="3">The sequence shown here is derived from an EMBL/GenBank/DDBJ whole genome shotgun (WGS) entry which is preliminary data.</text>
</comment>
<dbReference type="PATRIC" id="fig|391937.3.peg.3321"/>
<dbReference type="Pfam" id="PF04752">
    <property type="entry name" value="ChaC"/>
    <property type="match status" value="1"/>
</dbReference>
<organism evidence="3 4">
    <name type="scientific">Nitratireductor pacificus pht-3B</name>
    <dbReference type="NCBI Taxonomy" id="391937"/>
    <lineage>
        <taxon>Bacteria</taxon>
        <taxon>Pseudomonadati</taxon>
        <taxon>Pseudomonadota</taxon>
        <taxon>Alphaproteobacteria</taxon>
        <taxon>Hyphomicrobiales</taxon>
        <taxon>Phyllobacteriaceae</taxon>
        <taxon>Nitratireductor</taxon>
    </lineage>
</organism>
<dbReference type="PANTHER" id="PTHR12192">
    <property type="entry name" value="CATION TRANSPORT PROTEIN CHAC-RELATED"/>
    <property type="match status" value="1"/>
</dbReference>
<proteinExistence type="predicted"/>
<keyword evidence="4" id="KW-1185">Reference proteome</keyword>
<evidence type="ECO:0000313" key="3">
    <source>
        <dbReference type="EMBL" id="EKF17803.1"/>
    </source>
</evidence>
<protein>
    <recommendedName>
        <fullName evidence="1">glutathione-specific gamma-glutamylcyclotransferase</fullName>
        <ecNumber evidence="1">4.3.2.7</ecNumber>
    </recommendedName>
</protein>
<dbReference type="RefSeq" id="WP_008598118.1">
    <property type="nucleotide sequence ID" value="NZ_AMRM01000019.1"/>
</dbReference>
<evidence type="ECO:0000313" key="4">
    <source>
        <dbReference type="Proteomes" id="UP000006786"/>
    </source>
</evidence>
<dbReference type="InterPro" id="IPR013024">
    <property type="entry name" value="GGCT-like"/>
</dbReference>
<dbReference type="EC" id="4.3.2.7" evidence="1"/>
<dbReference type="GO" id="GO:0061928">
    <property type="term" value="F:glutathione specific gamma-glutamylcyclotransferase activity"/>
    <property type="evidence" value="ECO:0007669"/>
    <property type="project" value="UniProtKB-EC"/>
</dbReference>
<dbReference type="SUPFAM" id="SSF110857">
    <property type="entry name" value="Gamma-glutamyl cyclotransferase-like"/>
    <property type="match status" value="1"/>
</dbReference>
<dbReference type="OrthoDB" id="9795692at2"/>
<sequence length="182" mass="20377">MDDFWVFGYGSLMWRPGFAHVETRKARLHGYRRALCVYSHVHRGTPDRPGLVLGLDRGGSCLGMAFRVPGELREEAVAYLRERELVTNVYLERHLPVRLEDGRPVAALAYVVDRTHQQYAGGIDVAHAAERVNGSVGQSGRNEDYVLNTIEHLKALGIRDHWLEAVAARIGRSVDETGSTSR</sequence>
<dbReference type="PANTHER" id="PTHR12192:SF2">
    <property type="entry name" value="GLUTATHIONE-SPECIFIC GAMMA-GLUTAMYLCYCLOTRANSFERASE 2"/>
    <property type="match status" value="1"/>
</dbReference>
<evidence type="ECO:0000256" key="1">
    <source>
        <dbReference type="ARBA" id="ARBA00012344"/>
    </source>
</evidence>
<dbReference type="InterPro" id="IPR006840">
    <property type="entry name" value="ChaC"/>
</dbReference>
<dbReference type="EMBL" id="AMRM01000019">
    <property type="protein sequence ID" value="EKF17803.1"/>
    <property type="molecule type" value="Genomic_DNA"/>
</dbReference>